<evidence type="ECO:0000259" key="5">
    <source>
        <dbReference type="Pfam" id="PF00496"/>
    </source>
</evidence>
<dbReference type="EMBL" id="RJKX01000018">
    <property type="protein sequence ID" value="ROP81110.1"/>
    <property type="molecule type" value="Genomic_DNA"/>
</dbReference>
<dbReference type="Gene3D" id="3.90.76.10">
    <property type="entry name" value="Dipeptide-binding Protein, Domain 1"/>
    <property type="match status" value="1"/>
</dbReference>
<keyword evidence="3" id="KW-0813">Transport</keyword>
<dbReference type="GO" id="GO:0030288">
    <property type="term" value="C:outer membrane-bounded periplasmic space"/>
    <property type="evidence" value="ECO:0007669"/>
    <property type="project" value="UniProtKB-ARBA"/>
</dbReference>
<comment type="similarity">
    <text evidence="2">Belongs to the bacterial solute-binding protein 5 family.</text>
</comment>
<dbReference type="SUPFAM" id="SSF53850">
    <property type="entry name" value="Periplasmic binding protein-like II"/>
    <property type="match status" value="1"/>
</dbReference>
<feature type="domain" description="Solute-binding protein family 5" evidence="5">
    <location>
        <begin position="78"/>
        <end position="430"/>
    </location>
</feature>
<dbReference type="Pfam" id="PF00496">
    <property type="entry name" value="SBP_bac_5"/>
    <property type="match status" value="1"/>
</dbReference>
<evidence type="ECO:0000256" key="3">
    <source>
        <dbReference type="ARBA" id="ARBA00022448"/>
    </source>
</evidence>
<dbReference type="OrthoDB" id="7318145at2"/>
<dbReference type="InterPro" id="IPR030678">
    <property type="entry name" value="Peptide/Ni-bd"/>
</dbReference>
<evidence type="ECO:0000313" key="7">
    <source>
        <dbReference type="Proteomes" id="UP000278222"/>
    </source>
</evidence>
<comment type="subcellular location">
    <subcellularLocation>
        <location evidence="1">Periplasm</location>
    </subcellularLocation>
</comment>
<dbReference type="Gene3D" id="3.10.105.10">
    <property type="entry name" value="Dipeptide-binding Protein, Domain 3"/>
    <property type="match status" value="1"/>
</dbReference>
<comment type="caution">
    <text evidence="6">The sequence shown here is derived from an EMBL/GenBank/DDBJ whole genome shotgun (WGS) entry which is preliminary data.</text>
</comment>
<evidence type="ECO:0000256" key="1">
    <source>
        <dbReference type="ARBA" id="ARBA00004418"/>
    </source>
</evidence>
<protein>
    <submittedName>
        <fullName evidence="6">Peptide/nickel transport system substrate-binding protein</fullName>
    </submittedName>
</protein>
<sequence length="522" mass="56673">MRAPTAFALVAAVLTVATGSDFRRTAAAETVLSVGIHTAQLGTLDPHRTGSTADVIVVPWLFNGLVRFKPGQLDLAAIEPDLATGWELSADELTWTFKLRQGVKFNQGFGEMTSDDVVFSLLRAADAKISAFASDYAGIASAVAVDRYTVRVTLKAPNPNFLTVLMNYQGGTIVSRRAVEELGEDYRIKAVGTGPFTVTGYQNGQMLNLAANPDYFRGAPRIDRIVYRYLPSDSSRELAYRAGEIDVMFGPLNQRWTDRVSAIPDTIVDSIQPKALAQLHLNATHKPLDDIRVRQAVVHAVNRPELARFMGRGVAAEAVSVVPAGYIGIDAKAPLPGHDIARAKALLKEAGYENGVTIKAVHTANSTMLPPMEVVQAQLKRAGIDLQMTVVDHATFHAQIRKDLSDVVYYHAGGRFPSADIFLTQFFHSASAVGAPTAVVNFSHCNVADREIEGARTERDAARQNALWKEAQRKIIEAACAVPLFDVPLMWARRNSLDYGFAPVGALSLGHLITEQATLKAK</sequence>
<gene>
    <name evidence="6" type="ORF">EDC65_4965</name>
</gene>
<dbReference type="PIRSF" id="PIRSF002741">
    <property type="entry name" value="MppA"/>
    <property type="match status" value="1"/>
</dbReference>
<dbReference type="GO" id="GO:0015833">
    <property type="term" value="P:peptide transport"/>
    <property type="evidence" value="ECO:0007669"/>
    <property type="project" value="TreeGrafter"/>
</dbReference>
<accession>A0A3N1KRU9</accession>
<dbReference type="AlphaFoldDB" id="A0A3N1KRU9"/>
<name>A0A3N1KRU9_9PROT</name>
<dbReference type="Proteomes" id="UP000278222">
    <property type="component" value="Unassembled WGS sequence"/>
</dbReference>
<dbReference type="Gene3D" id="3.40.190.10">
    <property type="entry name" value="Periplasmic binding protein-like II"/>
    <property type="match status" value="1"/>
</dbReference>
<dbReference type="InterPro" id="IPR000914">
    <property type="entry name" value="SBP_5_dom"/>
</dbReference>
<keyword evidence="7" id="KW-1185">Reference proteome</keyword>
<dbReference type="PANTHER" id="PTHR30290:SF10">
    <property type="entry name" value="PERIPLASMIC OLIGOPEPTIDE-BINDING PROTEIN-RELATED"/>
    <property type="match status" value="1"/>
</dbReference>
<evidence type="ECO:0000313" key="6">
    <source>
        <dbReference type="EMBL" id="ROP81110.1"/>
    </source>
</evidence>
<dbReference type="CDD" id="cd08508">
    <property type="entry name" value="PBP2_NikA_DppA_OppA_like_1"/>
    <property type="match status" value="1"/>
</dbReference>
<evidence type="ECO:0000256" key="4">
    <source>
        <dbReference type="ARBA" id="ARBA00022729"/>
    </source>
</evidence>
<dbReference type="GO" id="GO:0043190">
    <property type="term" value="C:ATP-binding cassette (ABC) transporter complex"/>
    <property type="evidence" value="ECO:0007669"/>
    <property type="project" value="InterPro"/>
</dbReference>
<dbReference type="PANTHER" id="PTHR30290">
    <property type="entry name" value="PERIPLASMIC BINDING COMPONENT OF ABC TRANSPORTER"/>
    <property type="match status" value="1"/>
</dbReference>
<dbReference type="RefSeq" id="WP_123694728.1">
    <property type="nucleotide sequence ID" value="NZ_AP019700.1"/>
</dbReference>
<evidence type="ECO:0000256" key="2">
    <source>
        <dbReference type="ARBA" id="ARBA00005695"/>
    </source>
</evidence>
<dbReference type="InterPro" id="IPR039424">
    <property type="entry name" value="SBP_5"/>
</dbReference>
<proteinExistence type="inferred from homology"/>
<reference evidence="6 7" key="1">
    <citation type="submission" date="2018-11" db="EMBL/GenBank/DDBJ databases">
        <title>Genomic Encyclopedia of Type Strains, Phase IV (KMG-IV): sequencing the most valuable type-strain genomes for metagenomic binning, comparative biology and taxonomic classification.</title>
        <authorList>
            <person name="Goeker M."/>
        </authorList>
    </citation>
    <scope>NUCLEOTIDE SEQUENCE [LARGE SCALE GENOMIC DNA]</scope>
    <source>
        <strain evidence="6 7">DSM 5900</strain>
    </source>
</reference>
<keyword evidence="4" id="KW-0732">Signal</keyword>
<organism evidence="6 7">
    <name type="scientific">Stella humosa</name>
    <dbReference type="NCBI Taxonomy" id="94"/>
    <lineage>
        <taxon>Bacteria</taxon>
        <taxon>Pseudomonadati</taxon>
        <taxon>Pseudomonadota</taxon>
        <taxon>Alphaproteobacteria</taxon>
        <taxon>Rhodospirillales</taxon>
        <taxon>Stellaceae</taxon>
        <taxon>Stella</taxon>
    </lineage>
</organism>
<dbReference type="GO" id="GO:1904680">
    <property type="term" value="F:peptide transmembrane transporter activity"/>
    <property type="evidence" value="ECO:0007669"/>
    <property type="project" value="TreeGrafter"/>
</dbReference>